<evidence type="ECO:0000313" key="11">
    <source>
        <dbReference type="RefSeq" id="XP_035697338.1"/>
    </source>
</evidence>
<dbReference type="RefSeq" id="XP_035697339.1">
    <property type="nucleotide sequence ID" value="XM_035841446.1"/>
</dbReference>
<dbReference type="RefSeq" id="XP_035697341.1">
    <property type="nucleotide sequence ID" value="XM_035841448.1"/>
</dbReference>
<gene>
    <name evidence="11 12 13 14 15 16" type="primary">LOC118430526</name>
</gene>
<dbReference type="SMART" id="SM00186">
    <property type="entry name" value="FBG"/>
    <property type="match status" value="1"/>
</dbReference>
<dbReference type="InterPro" id="IPR002181">
    <property type="entry name" value="Fibrinogen_a/b/g_C_dom"/>
</dbReference>
<dbReference type="Proteomes" id="UP000001554">
    <property type="component" value="Chromosome 14"/>
</dbReference>
<dbReference type="OrthoDB" id="7972392at2759"/>
<evidence type="ECO:0000313" key="16">
    <source>
        <dbReference type="RefSeq" id="XP_035697343.1"/>
    </source>
</evidence>
<reference evidence="11 12" key="2">
    <citation type="submission" date="2025-04" db="UniProtKB">
        <authorList>
            <consortium name="RefSeq"/>
        </authorList>
    </citation>
    <scope>IDENTIFICATION</scope>
    <source>
        <strain evidence="11 12">S238N-H82</strain>
        <tissue evidence="11 12">Testes</tissue>
    </source>
</reference>
<dbReference type="PANTHER" id="PTHR47221">
    <property type="entry name" value="FIBRINOGEN ALPHA CHAIN"/>
    <property type="match status" value="1"/>
</dbReference>
<dbReference type="SUPFAM" id="SSF56496">
    <property type="entry name" value="Fibrinogen C-terminal domain-like"/>
    <property type="match status" value="1"/>
</dbReference>
<dbReference type="Gene3D" id="4.10.530.10">
    <property type="entry name" value="Gamma-fibrinogen Carboxyl Terminal Fragment, domain 2"/>
    <property type="match status" value="1"/>
</dbReference>
<name>A0A9J7NAP0_BRAFL</name>
<evidence type="ECO:0000313" key="15">
    <source>
        <dbReference type="RefSeq" id="XP_035697342.1"/>
    </source>
</evidence>
<dbReference type="CDD" id="cd00087">
    <property type="entry name" value="FReD"/>
    <property type="match status" value="1"/>
</dbReference>
<keyword evidence="6" id="KW-0325">Glycoprotein</keyword>
<evidence type="ECO:0000256" key="3">
    <source>
        <dbReference type="ARBA" id="ARBA00022729"/>
    </source>
</evidence>
<dbReference type="PANTHER" id="PTHR47221:SF6">
    <property type="entry name" value="FIBRINOGEN ALPHA CHAIN"/>
    <property type="match status" value="1"/>
</dbReference>
<evidence type="ECO:0000313" key="14">
    <source>
        <dbReference type="RefSeq" id="XP_035697341.1"/>
    </source>
</evidence>
<evidence type="ECO:0000313" key="10">
    <source>
        <dbReference type="Proteomes" id="UP000001554"/>
    </source>
</evidence>
<evidence type="ECO:0000313" key="13">
    <source>
        <dbReference type="RefSeq" id="XP_035697340.1"/>
    </source>
</evidence>
<feature type="coiled-coil region" evidence="7">
    <location>
        <begin position="327"/>
        <end position="406"/>
    </location>
</feature>
<evidence type="ECO:0000256" key="4">
    <source>
        <dbReference type="ARBA" id="ARBA00023054"/>
    </source>
</evidence>
<accession>A0A9J7NAP0</accession>
<protein>
    <submittedName>
        <fullName evidence="11 12">Angiopoietin-2-like</fullName>
    </submittedName>
</protein>
<dbReference type="Gene3D" id="3.90.215.10">
    <property type="entry name" value="Gamma Fibrinogen, chain A, domain 1"/>
    <property type="match status" value="1"/>
</dbReference>
<dbReference type="InterPro" id="IPR014716">
    <property type="entry name" value="Fibrinogen_a/b/g_C_1"/>
</dbReference>
<evidence type="ECO:0000313" key="12">
    <source>
        <dbReference type="RefSeq" id="XP_035697339.1"/>
    </source>
</evidence>
<dbReference type="RefSeq" id="XP_035697338.1">
    <property type="nucleotide sequence ID" value="XM_035841445.1"/>
</dbReference>
<dbReference type="InterPro" id="IPR036056">
    <property type="entry name" value="Fibrinogen-like_C"/>
</dbReference>
<proteinExistence type="predicted"/>
<feature type="compositionally biased region" description="Basic and acidic residues" evidence="8">
    <location>
        <begin position="226"/>
        <end position="244"/>
    </location>
</feature>
<dbReference type="RefSeq" id="XP_035697342.1">
    <property type="nucleotide sequence ID" value="XM_035841449.1"/>
</dbReference>
<dbReference type="OMA" id="EYDEFRI"/>
<evidence type="ECO:0000256" key="6">
    <source>
        <dbReference type="ARBA" id="ARBA00023180"/>
    </source>
</evidence>
<evidence type="ECO:0000256" key="7">
    <source>
        <dbReference type="SAM" id="Coils"/>
    </source>
</evidence>
<dbReference type="GeneID" id="118430526"/>
<dbReference type="InterPro" id="IPR037579">
    <property type="entry name" value="FIB_ANG-like"/>
</dbReference>
<dbReference type="PROSITE" id="PS51406">
    <property type="entry name" value="FIBRINOGEN_C_2"/>
    <property type="match status" value="1"/>
</dbReference>
<comment type="subcellular location">
    <subcellularLocation>
        <location evidence="1">Secreted</location>
    </subcellularLocation>
</comment>
<dbReference type="Pfam" id="PF00147">
    <property type="entry name" value="Fibrinogen_C"/>
    <property type="match status" value="1"/>
</dbReference>
<dbReference type="GO" id="GO:0005615">
    <property type="term" value="C:extracellular space"/>
    <property type="evidence" value="ECO:0000318"/>
    <property type="project" value="GO_Central"/>
</dbReference>
<evidence type="ECO:0000259" key="9">
    <source>
        <dbReference type="PROSITE" id="PS51406"/>
    </source>
</evidence>
<dbReference type="KEGG" id="bfo:118430526"/>
<sequence length="637" mass="74119">MPLASLRKVYKNTDMAEVGRKTPYFLLLSLLCFEVLPVFSDSLTDRDWVWTAGTAQSQDTIRYKVANGDDVTFPSSNENAGTESWQKDAMSGLLFENQDEEVRNGDSSAREEIKRDMKQAPVSSMPEDAEPKVYANQDDSSAKLVKLRHSVELADDPDSQRSMAIKEQQCRCPTSGLFQNNVHADNERLLSEIIRSNENRLRKLVRKQKVHKQEYEARLEQLLERARRNTRRHGNELTGRDNRRGGWRKSPSQEREDNEINLIGPGTLFEEIMLMKPGLNITLHLLMLELQAEENRYQVSNQQKMLNMHDDKILQLSIRNSQQGIIMSKQIRAMKMLQDRANQMEQELQNMNKMVKDADKLDEELNDYKVILGKLQLKVEQKSLFINHYTGKISRLQNRLETMTRDYSIRYHDRVKDCTSLYSRGYTTTHVYTVPAYQDTFINIPPSQLYCDMGEGGGWTVIQRRFDGSVLFNRTWDEYRDGFGTWDGEFYLGNEKIHKLTNMNKYMVRFVVTDWKGEVRWAEYDHFRIENESTNYRAHVGRVSSDHEHGGQFIMDDAQFSTFDKDNDSYEDGNCAKEMASAGWFSNCGISCNWNGRYYKTGRYEISGAADGMWWWNWHGVSYSLKAITVKIRPVDF</sequence>
<dbReference type="RefSeq" id="XP_035697340.1">
    <property type="nucleotide sequence ID" value="XM_035841447.1"/>
</dbReference>
<feature type="domain" description="Fibrinogen C-terminal" evidence="9">
    <location>
        <begin position="409"/>
        <end position="636"/>
    </location>
</feature>
<evidence type="ECO:0000256" key="5">
    <source>
        <dbReference type="ARBA" id="ARBA00023157"/>
    </source>
</evidence>
<organism evidence="10 14">
    <name type="scientific">Branchiostoma floridae</name>
    <name type="common">Florida lancelet</name>
    <name type="synonym">Amphioxus</name>
    <dbReference type="NCBI Taxonomy" id="7739"/>
    <lineage>
        <taxon>Eukaryota</taxon>
        <taxon>Metazoa</taxon>
        <taxon>Chordata</taxon>
        <taxon>Cephalochordata</taxon>
        <taxon>Leptocardii</taxon>
        <taxon>Amphioxiformes</taxon>
        <taxon>Branchiostomatidae</taxon>
        <taxon>Branchiostoma</taxon>
    </lineage>
</organism>
<dbReference type="AlphaFoldDB" id="A0A9J7NAP0"/>
<keyword evidence="4 7" id="KW-0175">Coiled coil</keyword>
<feature type="compositionally biased region" description="Basic and acidic residues" evidence="8">
    <location>
        <begin position="100"/>
        <end position="118"/>
    </location>
</feature>
<feature type="region of interest" description="Disordered" evidence="8">
    <location>
        <begin position="226"/>
        <end position="259"/>
    </location>
</feature>
<evidence type="ECO:0000256" key="2">
    <source>
        <dbReference type="ARBA" id="ARBA00022525"/>
    </source>
</evidence>
<evidence type="ECO:0000256" key="8">
    <source>
        <dbReference type="SAM" id="MobiDB-lite"/>
    </source>
</evidence>
<feature type="region of interest" description="Disordered" evidence="8">
    <location>
        <begin position="98"/>
        <end position="133"/>
    </location>
</feature>
<keyword evidence="2" id="KW-0964">Secreted</keyword>
<keyword evidence="10" id="KW-1185">Reference proteome</keyword>
<dbReference type="RefSeq" id="XP_035697343.1">
    <property type="nucleotide sequence ID" value="XM_035841450.1"/>
</dbReference>
<reference evidence="10" key="1">
    <citation type="journal article" date="2020" name="Nat. Ecol. Evol.">
        <title>Deeply conserved synteny resolves early events in vertebrate evolution.</title>
        <authorList>
            <person name="Simakov O."/>
            <person name="Marletaz F."/>
            <person name="Yue J.X."/>
            <person name="O'Connell B."/>
            <person name="Jenkins J."/>
            <person name="Brandt A."/>
            <person name="Calef R."/>
            <person name="Tung C.H."/>
            <person name="Huang T.K."/>
            <person name="Schmutz J."/>
            <person name="Satoh N."/>
            <person name="Yu J.K."/>
            <person name="Putnam N.H."/>
            <person name="Green R.E."/>
            <person name="Rokhsar D.S."/>
        </authorList>
    </citation>
    <scope>NUCLEOTIDE SEQUENCE [LARGE SCALE GENOMIC DNA]</scope>
    <source>
        <strain evidence="10">S238N-H82</strain>
    </source>
</reference>
<keyword evidence="3" id="KW-0732">Signal</keyword>
<keyword evidence="5" id="KW-1015">Disulfide bond</keyword>
<evidence type="ECO:0000256" key="1">
    <source>
        <dbReference type="ARBA" id="ARBA00004613"/>
    </source>
</evidence>